<dbReference type="Proteomes" id="UP000812440">
    <property type="component" value="Chromosome 8_10"/>
</dbReference>
<accession>A0A8T2JYF6</accession>
<keyword evidence="11" id="KW-1185">Reference proteome</keyword>
<evidence type="ECO:0000256" key="8">
    <source>
        <dbReference type="SAM" id="MobiDB-lite"/>
    </source>
</evidence>
<evidence type="ECO:0000259" key="9">
    <source>
        <dbReference type="Pfam" id="PF21376"/>
    </source>
</evidence>
<dbReference type="EMBL" id="JAACNH010000003">
    <property type="protein sequence ID" value="KAG8447376.1"/>
    <property type="molecule type" value="Genomic_DNA"/>
</dbReference>
<dbReference type="GO" id="GO:0005524">
    <property type="term" value="F:ATP binding"/>
    <property type="evidence" value="ECO:0007669"/>
    <property type="project" value="UniProtKB-KW"/>
</dbReference>
<dbReference type="PANTHER" id="PTHR10760:SF1">
    <property type="entry name" value="TORSIN-4A"/>
    <property type="match status" value="1"/>
</dbReference>
<dbReference type="PRINTS" id="PR00300">
    <property type="entry name" value="CLPPROTEASEA"/>
</dbReference>
<feature type="domain" description="Torsin-1A C-terminal" evidence="9">
    <location>
        <begin position="366"/>
        <end position="420"/>
    </location>
</feature>
<dbReference type="PANTHER" id="PTHR10760">
    <property type="entry name" value="TORSIN"/>
    <property type="match status" value="1"/>
</dbReference>
<evidence type="ECO:0000256" key="7">
    <source>
        <dbReference type="ARBA" id="ARBA00023136"/>
    </source>
</evidence>
<dbReference type="GO" id="GO:0005788">
    <property type="term" value="C:endoplasmic reticulum lumen"/>
    <property type="evidence" value="ECO:0007669"/>
    <property type="project" value="TreeGrafter"/>
</dbReference>
<dbReference type="SUPFAM" id="SSF52540">
    <property type="entry name" value="P-loop containing nucleoside triphosphate hydrolases"/>
    <property type="match status" value="1"/>
</dbReference>
<evidence type="ECO:0000313" key="10">
    <source>
        <dbReference type="EMBL" id="KAG8447376.1"/>
    </source>
</evidence>
<evidence type="ECO:0000313" key="11">
    <source>
        <dbReference type="Proteomes" id="UP000812440"/>
    </source>
</evidence>
<keyword evidence="6" id="KW-1133">Transmembrane helix</keyword>
<proteinExistence type="inferred from homology"/>
<dbReference type="GO" id="GO:0005635">
    <property type="term" value="C:nuclear envelope"/>
    <property type="evidence" value="ECO:0007669"/>
    <property type="project" value="TreeGrafter"/>
</dbReference>
<name>A0A8T2JYF6_9PIPI</name>
<dbReference type="GO" id="GO:0016020">
    <property type="term" value="C:membrane"/>
    <property type="evidence" value="ECO:0007669"/>
    <property type="project" value="UniProtKB-SubCell"/>
</dbReference>
<keyword evidence="4" id="KW-0547">Nucleotide-binding</keyword>
<keyword evidence="5" id="KW-0067">ATP-binding</keyword>
<reference evidence="10" key="1">
    <citation type="thesis" date="2020" institute="ProQuest LLC" country="789 East Eisenhower Parkway, Ann Arbor, MI, USA">
        <title>Comparative Genomics and Chromosome Evolution.</title>
        <authorList>
            <person name="Mudd A.B."/>
        </authorList>
    </citation>
    <scope>NUCLEOTIDE SEQUENCE</scope>
    <source>
        <strain evidence="10">Female2</strain>
        <tissue evidence="10">Blood</tissue>
    </source>
</reference>
<keyword evidence="3" id="KW-0812">Transmembrane</keyword>
<comment type="caution">
    <text evidence="10">The sequence shown here is derived from an EMBL/GenBank/DDBJ whole genome shotgun (WGS) entry which is preliminary data.</text>
</comment>
<evidence type="ECO:0000256" key="2">
    <source>
        <dbReference type="ARBA" id="ARBA00006235"/>
    </source>
</evidence>
<dbReference type="AlphaFoldDB" id="A0A8T2JYF6"/>
<evidence type="ECO:0000256" key="3">
    <source>
        <dbReference type="ARBA" id="ARBA00022692"/>
    </source>
</evidence>
<gene>
    <name evidence="10" type="ORF">GDO86_014736</name>
</gene>
<comment type="subcellular location">
    <subcellularLocation>
        <location evidence="1">Membrane</location>
        <topology evidence="1">Single-pass membrane protein</topology>
    </subcellularLocation>
</comment>
<dbReference type="FunFam" id="3.40.50.300:FF:001429">
    <property type="entry name" value="Torsin family protein C9orf167-like"/>
    <property type="match status" value="1"/>
</dbReference>
<evidence type="ECO:0000256" key="1">
    <source>
        <dbReference type="ARBA" id="ARBA00004167"/>
    </source>
</evidence>
<protein>
    <recommendedName>
        <fullName evidence="9">Torsin-1A C-terminal domain-containing protein</fullName>
    </recommendedName>
</protein>
<keyword evidence="7" id="KW-0472">Membrane</keyword>
<dbReference type="Pfam" id="PF21376">
    <property type="entry name" value="TOR1A_C"/>
    <property type="match status" value="1"/>
</dbReference>
<comment type="similarity">
    <text evidence="2">Belongs to the ClpA/ClpB family. Torsin subfamily.</text>
</comment>
<dbReference type="Gene3D" id="3.40.50.300">
    <property type="entry name" value="P-loop containing nucleotide triphosphate hydrolases"/>
    <property type="match status" value="1"/>
</dbReference>
<feature type="region of interest" description="Disordered" evidence="8">
    <location>
        <begin position="1"/>
        <end position="22"/>
    </location>
</feature>
<dbReference type="Pfam" id="PF06309">
    <property type="entry name" value="Torsin"/>
    <property type="match status" value="1"/>
</dbReference>
<dbReference type="InterPro" id="IPR010448">
    <property type="entry name" value="Torsin"/>
</dbReference>
<organism evidence="10 11">
    <name type="scientific">Hymenochirus boettgeri</name>
    <name type="common">Congo dwarf clawed frog</name>
    <dbReference type="NCBI Taxonomy" id="247094"/>
    <lineage>
        <taxon>Eukaryota</taxon>
        <taxon>Metazoa</taxon>
        <taxon>Chordata</taxon>
        <taxon>Craniata</taxon>
        <taxon>Vertebrata</taxon>
        <taxon>Euteleostomi</taxon>
        <taxon>Amphibia</taxon>
        <taxon>Batrachia</taxon>
        <taxon>Anura</taxon>
        <taxon>Pipoidea</taxon>
        <taxon>Pipidae</taxon>
        <taxon>Pipinae</taxon>
        <taxon>Hymenochirus</taxon>
    </lineage>
</organism>
<dbReference type="InterPro" id="IPR049337">
    <property type="entry name" value="TOR1A_C"/>
</dbReference>
<sequence length="427" mass="49045">MVPRPSDMDETESCPKAPVSQCGVSMVSSPVRAVIRMRRRIRTLRKGRLQLDLTTGRSPESSKTPLRHQISMEKSLVIKSLNYEKQHYFNFDTPTLEKLSLSNQTRRKKRKKSRAVMYPGNGRKYLPVEQKSKAKRCLLLFIGIVCFQILNAIENLDDNLQKYELDGLEKTLHREVFGQKKAIDKLMDRLKDYLATHYHNKPLVLSFNGPSGVGKSHTGRLLAKHFRSVMDNDFVLQYYTLHNCPTESDVVHCQGEVSSLISDMISRAEIEEKIPLFIFDEMEFMPPELLDTLKIYFQLNQSNEFMNAVYILISNIGGNEITKFVLQNASSNLLNAPRDLHNVVLNSLKTNHSIWEVADVIPFTLLEKKHIENCFLDELLREGFYPDNGNIESLAGQLHYYTKANKEYSITGCKQVVAKVNLLQHYT</sequence>
<dbReference type="OrthoDB" id="9443236at2759"/>
<evidence type="ECO:0000256" key="4">
    <source>
        <dbReference type="ARBA" id="ARBA00022741"/>
    </source>
</evidence>
<dbReference type="InterPro" id="IPR001270">
    <property type="entry name" value="ClpA/B"/>
</dbReference>
<evidence type="ECO:0000256" key="6">
    <source>
        <dbReference type="ARBA" id="ARBA00022989"/>
    </source>
</evidence>
<dbReference type="InterPro" id="IPR027417">
    <property type="entry name" value="P-loop_NTPase"/>
</dbReference>
<evidence type="ECO:0000256" key="5">
    <source>
        <dbReference type="ARBA" id="ARBA00022840"/>
    </source>
</evidence>
<dbReference type="GO" id="GO:0016887">
    <property type="term" value="F:ATP hydrolysis activity"/>
    <property type="evidence" value="ECO:0007669"/>
    <property type="project" value="InterPro"/>
</dbReference>